<evidence type="ECO:0000256" key="3">
    <source>
        <dbReference type="RuleBase" id="RU363015"/>
    </source>
</evidence>
<dbReference type="GO" id="GO:0008714">
    <property type="term" value="F:AMP nucleosidase activity"/>
    <property type="evidence" value="ECO:0007669"/>
    <property type="project" value="UniProtKB-EC"/>
</dbReference>
<reference evidence="4" key="1">
    <citation type="submission" date="2020-08" db="EMBL/GenBank/DDBJ databases">
        <title>Novel species isolated from subtropical streams in China.</title>
        <authorList>
            <person name="Lu H."/>
        </authorList>
    </citation>
    <scope>NUCLEOTIDE SEQUENCE</scope>
    <source>
        <strain evidence="4">LX22W</strain>
    </source>
</reference>
<organism evidence="4 5">
    <name type="scientific">Undibacterium nitidum</name>
    <dbReference type="NCBI Taxonomy" id="2762298"/>
    <lineage>
        <taxon>Bacteria</taxon>
        <taxon>Pseudomonadati</taxon>
        <taxon>Pseudomonadota</taxon>
        <taxon>Betaproteobacteria</taxon>
        <taxon>Burkholderiales</taxon>
        <taxon>Oxalobacteraceae</taxon>
        <taxon>Undibacterium</taxon>
    </lineage>
</organism>
<dbReference type="InterPro" id="IPR005269">
    <property type="entry name" value="LOG"/>
</dbReference>
<dbReference type="Proteomes" id="UP000627446">
    <property type="component" value="Unassembled WGS sequence"/>
</dbReference>
<dbReference type="GO" id="GO:0005829">
    <property type="term" value="C:cytosol"/>
    <property type="evidence" value="ECO:0007669"/>
    <property type="project" value="TreeGrafter"/>
</dbReference>
<dbReference type="InterPro" id="IPR031100">
    <property type="entry name" value="LOG_fam"/>
</dbReference>
<dbReference type="SUPFAM" id="SSF102405">
    <property type="entry name" value="MCP/YpsA-like"/>
    <property type="match status" value="1"/>
</dbReference>
<dbReference type="PANTHER" id="PTHR31223">
    <property type="entry name" value="LOG FAMILY PROTEIN YJL055W"/>
    <property type="match status" value="1"/>
</dbReference>
<proteinExistence type="inferred from homology"/>
<dbReference type="Gene3D" id="3.40.50.450">
    <property type="match status" value="1"/>
</dbReference>
<dbReference type="EMBL" id="JACOFZ010000001">
    <property type="protein sequence ID" value="MBC3879801.1"/>
    <property type="molecule type" value="Genomic_DNA"/>
</dbReference>
<dbReference type="Pfam" id="PF03641">
    <property type="entry name" value="Lysine_decarbox"/>
    <property type="match status" value="1"/>
</dbReference>
<dbReference type="AlphaFoldDB" id="A0A923HL53"/>
<comment type="catalytic activity">
    <reaction evidence="1">
        <text>AMP + H2O = D-ribose 5-phosphate + adenine</text>
        <dbReference type="Rhea" id="RHEA:20129"/>
        <dbReference type="ChEBI" id="CHEBI:15377"/>
        <dbReference type="ChEBI" id="CHEBI:16708"/>
        <dbReference type="ChEBI" id="CHEBI:78346"/>
        <dbReference type="ChEBI" id="CHEBI:456215"/>
        <dbReference type="EC" id="3.2.2.4"/>
    </reaction>
</comment>
<comment type="caution">
    <text evidence="4">The sequence shown here is derived from an EMBL/GenBank/DDBJ whole genome shotgun (WGS) entry which is preliminary data.</text>
</comment>
<evidence type="ECO:0000256" key="2">
    <source>
        <dbReference type="ARBA" id="ARBA00006763"/>
    </source>
</evidence>
<dbReference type="RefSeq" id="WP_186915628.1">
    <property type="nucleotide sequence ID" value="NZ_JACOFZ010000001.1"/>
</dbReference>
<accession>A0A923HL53</accession>
<dbReference type="PANTHER" id="PTHR31223:SF70">
    <property type="entry name" value="LOG FAMILY PROTEIN YJL055W"/>
    <property type="match status" value="1"/>
</dbReference>
<dbReference type="NCBIfam" id="TIGR00730">
    <property type="entry name" value="Rossman fold protein, TIGR00730 family"/>
    <property type="match status" value="1"/>
</dbReference>
<evidence type="ECO:0000313" key="5">
    <source>
        <dbReference type="Proteomes" id="UP000627446"/>
    </source>
</evidence>
<evidence type="ECO:0000256" key="1">
    <source>
        <dbReference type="ARBA" id="ARBA00000274"/>
    </source>
</evidence>
<sequence length="193" mass="21115">MKSVCVYCGSASGNSPAFASLARNLAAQLVEHKLDLVYGGGDVGLMKVIADEVMRLGGHVTGVIPQALFDREVGHPALSKLHVVNNMHERKALMAELSDGFIAMPGGLGTLEELFEMFTWLQLGFHHKPLGLLNIDGYYDHLLSFLDHAVGAGFMKAEHNALLIKETDSSLLLQRMQHFENAINGYRAEITKN</sequence>
<keyword evidence="3" id="KW-0203">Cytokinin biosynthesis</keyword>
<evidence type="ECO:0000313" key="4">
    <source>
        <dbReference type="EMBL" id="MBC3879801.1"/>
    </source>
</evidence>
<dbReference type="GO" id="GO:0009691">
    <property type="term" value="P:cytokinin biosynthetic process"/>
    <property type="evidence" value="ECO:0007669"/>
    <property type="project" value="UniProtKB-UniRule"/>
</dbReference>
<comment type="similarity">
    <text evidence="2 3">Belongs to the LOG family.</text>
</comment>
<name>A0A923HL53_9BURK</name>
<protein>
    <recommendedName>
        <fullName evidence="3">Cytokinin riboside 5'-monophosphate phosphoribohydrolase</fullName>
        <ecNumber evidence="3">3.2.2.n1</ecNumber>
    </recommendedName>
</protein>
<keyword evidence="5" id="KW-1185">Reference proteome</keyword>
<gene>
    <name evidence="4" type="ORF">H8K36_00290</name>
</gene>
<keyword evidence="3" id="KW-0378">Hydrolase</keyword>
<dbReference type="EC" id="3.2.2.n1" evidence="3"/>